<organism evidence="1 2">
    <name type="scientific">Didymodactylos carnosus</name>
    <dbReference type="NCBI Taxonomy" id="1234261"/>
    <lineage>
        <taxon>Eukaryota</taxon>
        <taxon>Metazoa</taxon>
        <taxon>Spiralia</taxon>
        <taxon>Gnathifera</taxon>
        <taxon>Rotifera</taxon>
        <taxon>Eurotatoria</taxon>
        <taxon>Bdelloidea</taxon>
        <taxon>Philodinida</taxon>
        <taxon>Philodinidae</taxon>
        <taxon>Didymodactylos</taxon>
    </lineage>
</organism>
<name>A0A8S2X6T0_9BILA</name>
<reference evidence="1" key="1">
    <citation type="submission" date="2021-02" db="EMBL/GenBank/DDBJ databases">
        <authorList>
            <person name="Nowell W R."/>
        </authorList>
    </citation>
    <scope>NUCLEOTIDE SEQUENCE</scope>
</reference>
<protein>
    <submittedName>
        <fullName evidence="1">Uncharacterized protein</fullName>
    </submittedName>
</protein>
<proteinExistence type="predicted"/>
<comment type="caution">
    <text evidence="1">The sequence shown here is derived from an EMBL/GenBank/DDBJ whole genome shotgun (WGS) entry which is preliminary data.</text>
</comment>
<feature type="non-terminal residue" evidence="1">
    <location>
        <position position="1"/>
    </location>
</feature>
<sequence length="188" mass="21772">QHQHKSKLIVPLQYKLTRTSSEILNDNKNHLTDDTRLKSLILHKAAAAYFCLADENEKLKHYGLCLRYLQLALKCYSNLFILCAKIKLQLSDMEAKKLLSYIMSIAGDCRRMIAYTTSSEEIDKYREQYSLNNEIDQEFEKVTSEITGEQTEFIWVSELTPMIDQNLFAAVDAYEYAINIVKNLGDNE</sequence>
<evidence type="ECO:0000313" key="2">
    <source>
        <dbReference type="Proteomes" id="UP000682733"/>
    </source>
</evidence>
<dbReference type="EMBL" id="CAJOBA010090338">
    <property type="protein sequence ID" value="CAF4481678.1"/>
    <property type="molecule type" value="Genomic_DNA"/>
</dbReference>
<evidence type="ECO:0000313" key="1">
    <source>
        <dbReference type="EMBL" id="CAF4481678.1"/>
    </source>
</evidence>
<dbReference type="Proteomes" id="UP000682733">
    <property type="component" value="Unassembled WGS sequence"/>
</dbReference>
<dbReference type="AlphaFoldDB" id="A0A8S2X6T0"/>
<feature type="non-terminal residue" evidence="1">
    <location>
        <position position="188"/>
    </location>
</feature>
<gene>
    <name evidence="1" type="ORF">TMI583_LOCUS47171</name>
</gene>
<accession>A0A8S2X6T0</accession>